<gene>
    <name evidence="2" type="ORF">SCLO_1004710</name>
</gene>
<keyword evidence="1" id="KW-0812">Transmembrane</keyword>
<accession>A0A1E1EZ62</accession>
<dbReference type="OrthoDB" id="7472680at2"/>
<dbReference type="Proteomes" id="UP000218272">
    <property type="component" value="Chromosome SCLO_1"/>
</dbReference>
<name>A0A1E1EZ62_9SPHN</name>
<dbReference type="AlphaFoldDB" id="A0A1E1EZ62"/>
<dbReference type="EMBL" id="AP017655">
    <property type="protein sequence ID" value="BAV63511.1"/>
    <property type="molecule type" value="Genomic_DNA"/>
</dbReference>
<proteinExistence type="predicted"/>
<evidence type="ECO:0000313" key="2">
    <source>
        <dbReference type="EMBL" id="BAV63511.1"/>
    </source>
</evidence>
<feature type="transmembrane region" description="Helical" evidence="1">
    <location>
        <begin position="66"/>
        <end position="86"/>
    </location>
</feature>
<dbReference type="RefSeq" id="WP_021246300.1">
    <property type="nucleotide sequence ID" value="NZ_AP017655.1"/>
</dbReference>
<reference evidence="2 3" key="1">
    <citation type="submission" date="2016-10" db="EMBL/GenBank/DDBJ databases">
        <title>Complete Genome Sequence of the Nonylphenol-Degrading Bacterium Sphingobium cloacae JCM 10874T.</title>
        <authorList>
            <person name="Ootsuka M."/>
            <person name="Nishizawa T."/>
            <person name="Ohta H."/>
        </authorList>
    </citation>
    <scope>NUCLEOTIDE SEQUENCE [LARGE SCALE GENOMIC DNA]</scope>
    <source>
        <strain evidence="2 3">JCM 10874</strain>
    </source>
</reference>
<sequence length="137" mass="15127">MMLDILPPSGGNERLTLVVRRPDESLHDYLVRCQWELGDRVRFLASVRDAQWTILESERQRWRRHALLLTFTGPVITALAYAALGLCGAADSVLPVPLMAGLIACAGIAGAALAIGIARIIDSIPNWLVTRRARRWA</sequence>
<evidence type="ECO:0000313" key="3">
    <source>
        <dbReference type="Proteomes" id="UP000218272"/>
    </source>
</evidence>
<protein>
    <submittedName>
        <fullName evidence="2">Uncharacterized protein</fullName>
    </submittedName>
</protein>
<organism evidence="2 3">
    <name type="scientific">Sphingobium cloacae</name>
    <dbReference type="NCBI Taxonomy" id="120107"/>
    <lineage>
        <taxon>Bacteria</taxon>
        <taxon>Pseudomonadati</taxon>
        <taxon>Pseudomonadota</taxon>
        <taxon>Alphaproteobacteria</taxon>
        <taxon>Sphingomonadales</taxon>
        <taxon>Sphingomonadaceae</taxon>
        <taxon>Sphingobium</taxon>
    </lineage>
</organism>
<dbReference type="KEGG" id="sclo:SCLO_1004710"/>
<keyword evidence="1" id="KW-0472">Membrane</keyword>
<evidence type="ECO:0000256" key="1">
    <source>
        <dbReference type="SAM" id="Phobius"/>
    </source>
</evidence>
<keyword evidence="1" id="KW-1133">Transmembrane helix</keyword>
<feature type="transmembrane region" description="Helical" evidence="1">
    <location>
        <begin position="98"/>
        <end position="121"/>
    </location>
</feature>
<keyword evidence="3" id="KW-1185">Reference proteome</keyword>